<dbReference type="GO" id="GO:0008081">
    <property type="term" value="F:phosphoric diester hydrolase activity"/>
    <property type="evidence" value="ECO:0007669"/>
    <property type="project" value="TreeGrafter"/>
</dbReference>
<evidence type="ECO:0000313" key="12">
    <source>
        <dbReference type="Proteomes" id="UP000031552"/>
    </source>
</evidence>
<gene>
    <name evidence="9 11" type="primary">nfo</name>
    <name evidence="11" type="ORF">CSEC_0151</name>
</gene>
<comment type="caution">
    <text evidence="11">The sequence shown here is derived from an EMBL/GenBank/DDBJ whole genome shotgun (WGS) entry which is preliminary data.</text>
</comment>
<keyword evidence="6 9" id="KW-0378">Hydrolase</keyword>
<evidence type="ECO:0000256" key="4">
    <source>
        <dbReference type="ARBA" id="ARBA00022759"/>
    </source>
</evidence>
<dbReference type="InterPro" id="IPR013022">
    <property type="entry name" value="Xyl_isomerase-like_TIM-brl"/>
</dbReference>
<evidence type="ECO:0000313" key="11">
    <source>
        <dbReference type="EMBL" id="CDR32991.1"/>
    </source>
</evidence>
<dbReference type="GO" id="GO:0008833">
    <property type="term" value="F:deoxyribonuclease IV (phage-T4-induced) activity"/>
    <property type="evidence" value="ECO:0007669"/>
    <property type="project" value="UniProtKB-UniRule"/>
</dbReference>
<dbReference type="GO" id="GO:0008270">
    <property type="term" value="F:zinc ion binding"/>
    <property type="evidence" value="ECO:0007669"/>
    <property type="project" value="UniProtKB-UniRule"/>
</dbReference>
<feature type="binding site" evidence="9">
    <location>
        <position position="113"/>
    </location>
    <ligand>
        <name>Zn(2+)</name>
        <dbReference type="ChEBI" id="CHEBI:29105"/>
        <label>1</label>
    </ligand>
</feature>
<feature type="binding site" evidence="9">
    <location>
        <position position="150"/>
    </location>
    <ligand>
        <name>Zn(2+)</name>
        <dbReference type="ChEBI" id="CHEBI:29105"/>
        <label>2</label>
    </ligand>
</feature>
<comment type="similarity">
    <text evidence="1 9">Belongs to the AP endonuclease 2 family.</text>
</comment>
<keyword evidence="4 9" id="KW-0255">Endonuclease</keyword>
<feature type="binding site" evidence="9">
    <location>
        <position position="73"/>
    </location>
    <ligand>
        <name>Zn(2+)</name>
        <dbReference type="ChEBI" id="CHEBI:29105"/>
        <label>1</label>
    </ligand>
</feature>
<evidence type="ECO:0000256" key="6">
    <source>
        <dbReference type="ARBA" id="ARBA00022801"/>
    </source>
</evidence>
<dbReference type="GO" id="GO:0003906">
    <property type="term" value="F:DNA-(apurinic or apyrimidinic site) endonuclease activity"/>
    <property type="evidence" value="ECO:0007669"/>
    <property type="project" value="TreeGrafter"/>
</dbReference>
<feature type="binding site" evidence="9">
    <location>
        <position position="187"/>
    </location>
    <ligand>
        <name>Zn(2+)</name>
        <dbReference type="ChEBI" id="CHEBI:29105"/>
        <label>3</label>
    </ligand>
</feature>
<feature type="binding site" evidence="9">
    <location>
        <position position="236"/>
    </location>
    <ligand>
        <name>Zn(2+)</name>
        <dbReference type="ChEBI" id="CHEBI:29105"/>
        <label>3</label>
    </ligand>
</feature>
<dbReference type="NCBIfam" id="NF002199">
    <property type="entry name" value="PRK01060.1-4"/>
    <property type="match status" value="1"/>
</dbReference>
<dbReference type="Gene3D" id="3.20.20.150">
    <property type="entry name" value="Divalent-metal-dependent TIM barrel enzymes"/>
    <property type="match status" value="1"/>
</dbReference>
<evidence type="ECO:0000256" key="1">
    <source>
        <dbReference type="ARBA" id="ARBA00005340"/>
    </source>
</evidence>
<dbReference type="EC" id="3.1.21.2" evidence="9"/>
<dbReference type="EMBL" id="CCEJ010000001">
    <property type="protein sequence ID" value="CDR32991.1"/>
    <property type="molecule type" value="Genomic_DNA"/>
</dbReference>
<dbReference type="HAMAP" id="MF_00152">
    <property type="entry name" value="Nfo"/>
    <property type="match status" value="1"/>
</dbReference>
<reference evidence="11" key="1">
    <citation type="submission" date="2013-12" db="EMBL/GenBank/DDBJ databases">
        <authorList>
            <person name="Linke B."/>
        </authorList>
    </citation>
    <scope>NUCLEOTIDE SEQUENCE [LARGE SCALE GENOMIC DNA]</scope>
    <source>
        <strain evidence="11">CRIB-18</strain>
    </source>
</reference>
<dbReference type="PANTHER" id="PTHR21445">
    <property type="entry name" value="ENDONUCLEASE IV ENDODEOXYRIBONUCLEASE IV"/>
    <property type="match status" value="1"/>
</dbReference>
<evidence type="ECO:0000256" key="8">
    <source>
        <dbReference type="ARBA" id="ARBA00023204"/>
    </source>
</evidence>
<keyword evidence="2 9" id="KW-0540">Nuclease</keyword>
<feature type="binding site" evidence="9">
    <location>
        <position position="266"/>
    </location>
    <ligand>
        <name>Zn(2+)</name>
        <dbReference type="ChEBI" id="CHEBI:29105"/>
        <label>2</label>
    </ligand>
</feature>
<dbReference type="GO" id="GO:0006284">
    <property type="term" value="P:base-excision repair"/>
    <property type="evidence" value="ECO:0007669"/>
    <property type="project" value="TreeGrafter"/>
</dbReference>
<comment type="cofactor">
    <cofactor evidence="9">
        <name>Zn(2+)</name>
        <dbReference type="ChEBI" id="CHEBI:29105"/>
    </cofactor>
    <text evidence="9">Binds 3 Zn(2+) ions.</text>
</comment>
<keyword evidence="7 9" id="KW-0862">Zinc</keyword>
<name>A0A090CXZ0_9BACT</name>
<dbReference type="PROSITE" id="PS51432">
    <property type="entry name" value="AP_NUCLEASE_F2_4"/>
    <property type="match status" value="1"/>
</dbReference>
<evidence type="ECO:0000256" key="3">
    <source>
        <dbReference type="ARBA" id="ARBA00022723"/>
    </source>
</evidence>
<dbReference type="FunFam" id="3.20.20.150:FF:000001">
    <property type="entry name" value="Probable endonuclease 4"/>
    <property type="match status" value="1"/>
</dbReference>
<accession>A0A090CXZ0</accession>
<dbReference type="STRING" id="1437425.CSEC_0151"/>
<dbReference type="OrthoDB" id="9805666at2"/>
<dbReference type="InterPro" id="IPR018246">
    <property type="entry name" value="AP_endonuc_F2_Zn_BS"/>
</dbReference>
<dbReference type="NCBIfam" id="TIGR00587">
    <property type="entry name" value="nfo"/>
    <property type="match status" value="1"/>
</dbReference>
<evidence type="ECO:0000256" key="7">
    <source>
        <dbReference type="ARBA" id="ARBA00022833"/>
    </source>
</evidence>
<evidence type="ECO:0000256" key="5">
    <source>
        <dbReference type="ARBA" id="ARBA00022763"/>
    </source>
</evidence>
<dbReference type="SMART" id="SM00518">
    <property type="entry name" value="AP2Ec"/>
    <property type="match status" value="1"/>
</dbReference>
<feature type="binding site" evidence="9">
    <location>
        <position position="221"/>
    </location>
    <ligand>
        <name>Zn(2+)</name>
        <dbReference type="ChEBI" id="CHEBI:29105"/>
        <label>2</label>
    </ligand>
</feature>
<dbReference type="eggNOG" id="COG0648">
    <property type="taxonomic scope" value="Bacteria"/>
</dbReference>
<dbReference type="GO" id="GO:0003677">
    <property type="term" value="F:DNA binding"/>
    <property type="evidence" value="ECO:0007669"/>
    <property type="project" value="InterPro"/>
</dbReference>
<comment type="function">
    <text evidence="9">Endonuclease IV plays a role in DNA repair. It cleaves phosphodiester bonds at apurinic or apyrimidinic (AP) sites, generating a 3'-hydroxyl group and a 5'-terminal sugar phosphate.</text>
</comment>
<dbReference type="RefSeq" id="WP_154017591.1">
    <property type="nucleotide sequence ID" value="NZ_CCEJ010000001.1"/>
</dbReference>
<reference evidence="11" key="2">
    <citation type="submission" date="2014-09" db="EMBL/GenBank/DDBJ databases">
        <title>Criblamydia sequanensis harbors a mega-plasmid encoding arsenite resistance.</title>
        <authorList>
            <person name="Bertelli C."/>
            <person name="Goesmann A."/>
            <person name="Greub G."/>
        </authorList>
    </citation>
    <scope>NUCLEOTIDE SEQUENCE [LARGE SCALE GENOMIC DNA]</scope>
    <source>
        <strain evidence="11">CRIB-18</strain>
    </source>
</reference>
<protein>
    <recommendedName>
        <fullName evidence="9">Probable endonuclease 4</fullName>
        <ecNumber evidence="9">3.1.21.2</ecNumber>
    </recommendedName>
    <alternativeName>
        <fullName evidence="9">Endodeoxyribonuclease IV</fullName>
    </alternativeName>
    <alternativeName>
        <fullName evidence="9">Endonuclease IV</fullName>
    </alternativeName>
</protein>
<dbReference type="PROSITE" id="PS00730">
    <property type="entry name" value="AP_NUCLEASE_F2_2"/>
    <property type="match status" value="1"/>
</dbReference>
<dbReference type="PANTHER" id="PTHR21445:SF0">
    <property type="entry name" value="APURINIC-APYRIMIDINIC ENDONUCLEASE"/>
    <property type="match status" value="1"/>
</dbReference>
<dbReference type="AlphaFoldDB" id="A0A090CXZ0"/>
<comment type="catalytic activity">
    <reaction evidence="9">
        <text>Endonucleolytic cleavage to 5'-phosphooligonucleotide end-products.</text>
        <dbReference type="EC" id="3.1.21.2"/>
    </reaction>
</comment>
<dbReference type="Proteomes" id="UP000031552">
    <property type="component" value="Unassembled WGS sequence"/>
</dbReference>
<dbReference type="PROSITE" id="PS00729">
    <property type="entry name" value="AP_NUCLEASE_F2_1"/>
    <property type="match status" value="1"/>
</dbReference>
<dbReference type="InterPro" id="IPR036237">
    <property type="entry name" value="Xyl_isomerase-like_sf"/>
</dbReference>
<evidence type="ECO:0000256" key="2">
    <source>
        <dbReference type="ARBA" id="ARBA00022722"/>
    </source>
</evidence>
<keyword evidence="5 9" id="KW-0227">DNA damage</keyword>
<proteinExistence type="inferred from homology"/>
<dbReference type="InterPro" id="IPR001719">
    <property type="entry name" value="AP_endonuc_2"/>
</dbReference>
<organism evidence="11 12">
    <name type="scientific">Candidatus Criblamydia sequanensis CRIB-18</name>
    <dbReference type="NCBI Taxonomy" id="1437425"/>
    <lineage>
        <taxon>Bacteria</taxon>
        <taxon>Pseudomonadati</taxon>
        <taxon>Chlamydiota</taxon>
        <taxon>Chlamydiia</taxon>
        <taxon>Parachlamydiales</taxon>
        <taxon>Candidatus Criblamydiaceae</taxon>
        <taxon>Candidatus Criblamydia</taxon>
    </lineage>
</organism>
<sequence length="287" mass="32149">MENKERPILIGAHTSAAGGVHNALLEGVSIGASTIQLFTANQRQWKAKPLSKEQVDLFAKTLAETGLQEIMSHDSYLINLGSNNPEILLKSRQAFKEEIERCRLLNLTYLNFHPGAYTTSSEEECLETIVASILECQKILEDSPTRLLIETTAGQGTALGFRFEHIAYLVERLEKKVPIGVCMDTCHSFVAGYDLRTKDALDAMLKEFDRIVGLSHLRAFHLNDSTKGLGSRVDRHKPIGEGEIGLEAFRNLMNDERTRFIPKYLETPGGPELWKKEIALLKSLNIR</sequence>
<feature type="domain" description="Xylose isomerase-like TIM barrel" evidence="10">
    <location>
        <begin position="29"/>
        <end position="283"/>
    </location>
</feature>
<dbReference type="SUPFAM" id="SSF51658">
    <property type="entry name" value="Xylose isomerase-like"/>
    <property type="match status" value="1"/>
</dbReference>
<dbReference type="Pfam" id="PF01261">
    <property type="entry name" value="AP_endonuc_2"/>
    <property type="match status" value="1"/>
</dbReference>
<feature type="binding site" evidence="9">
    <location>
        <position position="184"/>
    </location>
    <ligand>
        <name>Zn(2+)</name>
        <dbReference type="ChEBI" id="CHEBI:29105"/>
        <label>2</label>
    </ligand>
</feature>
<dbReference type="PROSITE" id="PS00731">
    <property type="entry name" value="AP_NUCLEASE_F2_3"/>
    <property type="match status" value="1"/>
</dbReference>
<dbReference type="NCBIfam" id="NF002197">
    <property type="entry name" value="PRK01060.1-2"/>
    <property type="match status" value="1"/>
</dbReference>
<dbReference type="CDD" id="cd00019">
    <property type="entry name" value="AP2Ec"/>
    <property type="match status" value="1"/>
</dbReference>
<keyword evidence="8 9" id="KW-0234">DNA repair</keyword>
<evidence type="ECO:0000259" key="10">
    <source>
        <dbReference type="Pfam" id="PF01261"/>
    </source>
</evidence>
<feature type="binding site" evidence="9">
    <location>
        <position position="150"/>
    </location>
    <ligand>
        <name>Zn(2+)</name>
        <dbReference type="ChEBI" id="CHEBI:29105"/>
        <label>1</label>
    </ligand>
</feature>
<feature type="binding site" evidence="9">
    <location>
        <position position="234"/>
    </location>
    <ligand>
        <name>Zn(2+)</name>
        <dbReference type="ChEBI" id="CHEBI:29105"/>
        <label>3</label>
    </ligand>
</feature>
<keyword evidence="3 9" id="KW-0479">Metal-binding</keyword>
<keyword evidence="12" id="KW-1185">Reference proteome</keyword>
<evidence type="ECO:0000256" key="9">
    <source>
        <dbReference type="HAMAP-Rule" id="MF_00152"/>
    </source>
</evidence>